<dbReference type="InterPro" id="IPR057244">
    <property type="entry name" value="GAIN_B"/>
</dbReference>
<feature type="transmembrane region" description="Helical" evidence="6">
    <location>
        <begin position="221"/>
        <end position="252"/>
    </location>
</feature>
<dbReference type="STRING" id="409849.ENSPMGP00000005055"/>
<evidence type="ECO:0000313" key="10">
    <source>
        <dbReference type="Proteomes" id="UP000261520"/>
    </source>
</evidence>
<evidence type="ECO:0000256" key="1">
    <source>
        <dbReference type="ARBA" id="ARBA00004141"/>
    </source>
</evidence>
<keyword evidence="2 6" id="KW-0812">Transmembrane</keyword>
<evidence type="ECO:0000256" key="5">
    <source>
        <dbReference type="ARBA" id="ARBA00023157"/>
    </source>
</evidence>
<feature type="transmembrane region" description="Helical" evidence="6">
    <location>
        <begin position="71"/>
        <end position="94"/>
    </location>
</feature>
<dbReference type="Ensembl" id="ENSPMGT00000005362.1">
    <property type="protein sequence ID" value="ENSPMGP00000005055.1"/>
    <property type="gene ID" value="ENSPMGG00000004261.1"/>
</dbReference>
<dbReference type="PRINTS" id="PR00249">
    <property type="entry name" value="GPCRSECRETIN"/>
</dbReference>
<keyword evidence="5" id="KW-1015">Disulfide bond</keyword>
<dbReference type="InterPro" id="IPR017981">
    <property type="entry name" value="GPCR_2-like_7TM"/>
</dbReference>
<dbReference type="GO" id="GO:0007189">
    <property type="term" value="P:adenylate cyclase-activating G protein-coupled receptor signaling pathway"/>
    <property type="evidence" value="ECO:0007669"/>
    <property type="project" value="TreeGrafter"/>
</dbReference>
<feature type="domain" description="G-protein coupled receptors family 2 profile 2" evidence="8">
    <location>
        <begin position="69"/>
        <end position="321"/>
    </location>
</feature>
<dbReference type="SMART" id="SM00303">
    <property type="entry name" value="GPS"/>
    <property type="match status" value="1"/>
</dbReference>
<accession>A0A3B3ZKH8</accession>
<keyword evidence="10" id="KW-1185">Reference proteome</keyword>
<feature type="transmembrane region" description="Helical" evidence="6">
    <location>
        <begin position="322"/>
        <end position="344"/>
    </location>
</feature>
<dbReference type="GO" id="GO:0005886">
    <property type="term" value="C:plasma membrane"/>
    <property type="evidence" value="ECO:0007669"/>
    <property type="project" value="TreeGrafter"/>
</dbReference>
<reference evidence="9" key="1">
    <citation type="submission" date="2025-08" db="UniProtKB">
        <authorList>
            <consortium name="Ensembl"/>
        </authorList>
    </citation>
    <scope>IDENTIFICATION</scope>
</reference>
<dbReference type="PANTHER" id="PTHR12011:SF264">
    <property type="entry name" value="ADHESION G-PROTEIN COUPLED RECEPTOR G2"/>
    <property type="match status" value="1"/>
</dbReference>
<feature type="transmembrane region" description="Helical" evidence="6">
    <location>
        <begin position="106"/>
        <end position="128"/>
    </location>
</feature>
<keyword evidence="4 6" id="KW-0472">Membrane</keyword>
<dbReference type="InterPro" id="IPR046338">
    <property type="entry name" value="GAIN_dom_sf"/>
</dbReference>
<dbReference type="GO" id="GO:0007166">
    <property type="term" value="P:cell surface receptor signaling pathway"/>
    <property type="evidence" value="ECO:0007669"/>
    <property type="project" value="InterPro"/>
</dbReference>
<feature type="transmembrane region" description="Helical" evidence="6">
    <location>
        <begin position="179"/>
        <end position="197"/>
    </location>
</feature>
<evidence type="ECO:0000256" key="4">
    <source>
        <dbReference type="ARBA" id="ARBA00023136"/>
    </source>
</evidence>
<dbReference type="InterPro" id="IPR000832">
    <property type="entry name" value="GPCR_2_secretin-like"/>
</dbReference>
<feature type="transmembrane region" description="Helical" evidence="6">
    <location>
        <begin position="273"/>
        <end position="302"/>
    </location>
</feature>
<dbReference type="PROSITE" id="PS50261">
    <property type="entry name" value="G_PROTEIN_RECEP_F2_4"/>
    <property type="match status" value="1"/>
</dbReference>
<evidence type="ECO:0000256" key="6">
    <source>
        <dbReference type="SAM" id="Phobius"/>
    </source>
</evidence>
<evidence type="ECO:0008006" key="11">
    <source>
        <dbReference type="Google" id="ProtNLM"/>
    </source>
</evidence>
<proteinExistence type="predicted"/>
<reference evidence="9" key="2">
    <citation type="submission" date="2025-09" db="UniProtKB">
        <authorList>
            <consortium name="Ensembl"/>
        </authorList>
    </citation>
    <scope>IDENTIFICATION</scope>
</reference>
<dbReference type="Pfam" id="PF00002">
    <property type="entry name" value="7tm_2"/>
    <property type="match status" value="1"/>
</dbReference>
<feature type="transmembrane region" description="Helical" evidence="6">
    <location>
        <begin position="140"/>
        <end position="158"/>
    </location>
</feature>
<evidence type="ECO:0000313" key="9">
    <source>
        <dbReference type="Ensembl" id="ENSPMGP00000005055.1"/>
    </source>
</evidence>
<protein>
    <recommendedName>
        <fullName evidence="11">Adhesion G protein-coupled receptor G2a</fullName>
    </recommendedName>
</protein>
<dbReference type="InterPro" id="IPR000203">
    <property type="entry name" value="GPS"/>
</dbReference>
<dbReference type="SUPFAM" id="SSF81321">
    <property type="entry name" value="Family A G protein-coupled receptor-like"/>
    <property type="match status" value="1"/>
</dbReference>
<name>A0A3B3ZKH8_9GOBI</name>
<dbReference type="Proteomes" id="UP000261520">
    <property type="component" value="Unplaced"/>
</dbReference>
<dbReference type="GO" id="GO:0004930">
    <property type="term" value="F:G protein-coupled receptor activity"/>
    <property type="evidence" value="ECO:0007669"/>
    <property type="project" value="InterPro"/>
</dbReference>
<dbReference type="PANTHER" id="PTHR12011">
    <property type="entry name" value="ADHESION G-PROTEIN COUPLED RECEPTOR"/>
    <property type="match status" value="1"/>
</dbReference>
<dbReference type="AlphaFoldDB" id="A0A3B3ZKH8"/>
<evidence type="ECO:0000256" key="3">
    <source>
        <dbReference type="ARBA" id="ARBA00022989"/>
    </source>
</evidence>
<dbReference type="Gene3D" id="2.60.220.50">
    <property type="match status" value="1"/>
</dbReference>
<evidence type="ECO:0000259" key="8">
    <source>
        <dbReference type="PROSITE" id="PS50261"/>
    </source>
</evidence>
<keyword evidence="3 6" id="KW-1133">Transmembrane helix</keyword>
<sequence length="351" mass="39811">MSSNFTTRYLKNGLLHAFVALFVGGKGGWSNVGCHVVRVTADDTTCSCNHLTSFAVLLGITDRQQAQLLTFITYIGCGVSAVFLSVTILTYLLFEKLLRDIPAKILVQLCMSLLLLNLVFLVDGWLALFSANGLCISTAFFLHYFLLTSFTWAGLEALHMYFSIVRVFTPYFSKYMTKFSLMGWGIPLIVVVIIISVDKNNYGLISYGRYTDGTCWLRNDLVFYIGVVAYFLLMFVFCLVMFVVVMVQLARIKRQNPQNQSPNRGTLSDLRSIFGLVILLGLTWGFALFAWGPLYLPFVYLFCIFNSLQGQWAHKKFGILSFYPFSSVCTFCIINIFNTFIHLFHIDKKIN</sequence>
<comment type="subcellular location">
    <subcellularLocation>
        <location evidence="1">Membrane</location>
        <topology evidence="1">Multi-pass membrane protein</topology>
    </subcellularLocation>
</comment>
<evidence type="ECO:0000256" key="2">
    <source>
        <dbReference type="ARBA" id="ARBA00022692"/>
    </source>
</evidence>
<dbReference type="PROSITE" id="PS50221">
    <property type="entry name" value="GAIN_B"/>
    <property type="match status" value="1"/>
</dbReference>
<evidence type="ECO:0000259" key="7">
    <source>
        <dbReference type="PROSITE" id="PS50221"/>
    </source>
</evidence>
<organism evidence="9 10">
    <name type="scientific">Periophthalmus magnuspinnatus</name>
    <dbReference type="NCBI Taxonomy" id="409849"/>
    <lineage>
        <taxon>Eukaryota</taxon>
        <taxon>Metazoa</taxon>
        <taxon>Chordata</taxon>
        <taxon>Craniata</taxon>
        <taxon>Vertebrata</taxon>
        <taxon>Euteleostomi</taxon>
        <taxon>Actinopterygii</taxon>
        <taxon>Neopterygii</taxon>
        <taxon>Teleostei</taxon>
        <taxon>Neoteleostei</taxon>
        <taxon>Acanthomorphata</taxon>
        <taxon>Gobiaria</taxon>
        <taxon>Gobiiformes</taxon>
        <taxon>Gobioidei</taxon>
        <taxon>Gobiidae</taxon>
        <taxon>Oxudercinae</taxon>
        <taxon>Periophthalmus</taxon>
    </lineage>
</organism>
<dbReference type="Gene3D" id="1.20.1070.10">
    <property type="entry name" value="Rhodopsin 7-helix transmembrane proteins"/>
    <property type="match status" value="1"/>
</dbReference>
<feature type="domain" description="GAIN-B" evidence="7">
    <location>
        <begin position="1"/>
        <end position="64"/>
    </location>
</feature>
<dbReference type="Pfam" id="PF01825">
    <property type="entry name" value="GPS"/>
    <property type="match status" value="1"/>
</dbReference>